<keyword evidence="7" id="KW-1133">Transmembrane helix</keyword>
<organism evidence="9 10">
    <name type="scientific">Xylanibacter rarus</name>
    <dbReference type="NCBI Taxonomy" id="1676614"/>
    <lineage>
        <taxon>Bacteria</taxon>
        <taxon>Pseudomonadati</taxon>
        <taxon>Bacteroidota</taxon>
        <taxon>Bacteroidia</taxon>
        <taxon>Bacteroidales</taxon>
        <taxon>Prevotellaceae</taxon>
        <taxon>Xylanibacter</taxon>
    </lineage>
</organism>
<dbReference type="PANTHER" id="PTHR43711:SF31">
    <property type="entry name" value="HISTIDINE KINASE"/>
    <property type="match status" value="1"/>
</dbReference>
<dbReference type="InterPro" id="IPR011990">
    <property type="entry name" value="TPR-like_helical_dom_sf"/>
</dbReference>
<dbReference type="GO" id="GO:0000160">
    <property type="term" value="P:phosphorelay signal transduction system"/>
    <property type="evidence" value="ECO:0007669"/>
    <property type="project" value="UniProtKB-KW"/>
</dbReference>
<protein>
    <recommendedName>
        <fullName evidence="2">histidine kinase</fullName>
        <ecNumber evidence="2">2.7.13.3</ecNumber>
    </recommendedName>
</protein>
<accession>A0A8E1QYA8</accession>
<evidence type="ECO:0000313" key="9">
    <source>
        <dbReference type="EMBL" id="KOO68938.1"/>
    </source>
</evidence>
<dbReference type="PANTHER" id="PTHR43711">
    <property type="entry name" value="TWO-COMPONENT HISTIDINE KINASE"/>
    <property type="match status" value="1"/>
</dbReference>
<evidence type="ECO:0000256" key="3">
    <source>
        <dbReference type="ARBA" id="ARBA00022679"/>
    </source>
</evidence>
<feature type="coiled-coil region" evidence="6">
    <location>
        <begin position="457"/>
        <end position="484"/>
    </location>
</feature>
<dbReference type="EC" id="2.7.13.3" evidence="2"/>
<proteinExistence type="predicted"/>
<dbReference type="InterPro" id="IPR033406">
    <property type="entry name" value="DUF5113"/>
</dbReference>
<dbReference type="PROSITE" id="PS51257">
    <property type="entry name" value="PROKAR_LIPOPROTEIN"/>
    <property type="match status" value="1"/>
</dbReference>
<sequence length="1179" mass="136768">MLRLADNRYVLKGSIVLLGILSLLFFSACSFENEKSEVDRLNDISYVYHYKDLDSTYYYANKALSLSKGNSSACAEAYNNLAFFHISKMNYEKAYDFLDSVTYVTDNQVELLIADIQRMRLCQRESENKKFYDFRERAQARLKRINEEKKSLPERLSRRLNYAESEFLIVSSTYYYYLGLVDKAKHAILQIDSITEIYKDTAQYINYLYQLGSGGLIEGKTQYDVSQKEFEYLFKCYLYAKKGKYKYWEANSLQALSEHLIDKDNRTWLSLNNKLAINYLNIDNMPDSLLAGNLAQRALSLFVSYGDVYQIAGAYRTLAFCYWTVCDYTSSLICLENALAEPLINQAPDLVASICEQLSLAYSAIDDKNNSDIYRNKYLDLREETRQDRQLEARAEQLEKTSMQLNVLIVFIICLICIVIALFFILNRLRKKRDKKFYIDDLLKPLQEWNKLNCKYLNNLDESYEEVEEQLNLCRLSIEKAKRRNVDNRSKVFLVNNVLPYIDRIINEVKRIEMSVESDEIRRERYCYVKELIDRINEYNDVLTHWIQLQQGQLSLHIESFKLQDVFNVLLKSTASFQLKGIKLEVRSSSAVVKADKIMTLFMLNTLSDNSRKFTKAGGTVVISAEEKTDYVEISVSDTGEGIDKQKLENLFGHKIKNGHGFGLMNCKGIIDKYRKTSQIFNVCGIFAESEIGKGSRFYFRLPYGILRGFLFLISFSLTINLNAEDVKEIKANTVLKVKSEYLIKASNFADSAYYSNINGTYQKTLNYADSAISYLNLFYKQAYHQGKDLISLKGAETDLPADIIWFRKEIKTDYDVILDIRNECAVASLALHKWDLYVYNNKIYTQLFKEMSADRGLAEYCLTMQRSKTNKVIAVIFLIILLISAAGLYYLLYYRHVLYYRFCVDKINDINKLLFSDKSISQKISTISEVDVSRYPHSLQKVIGQIKSVLDNSIDLNERKKADIEYLSDELNRARYEDEKLYVCNNVTDNCLSALKHETMYYPSRIRQLVDEADKNIQPLIEVTVYYKELYTLLCEQIQRQVDLVSYECKPVSLKEIIGIDEYVLGDSVLIKYLFDILKTQCGCVNGDVIISSKNNQYIVFDVICRSLSSDLMKTNIDLFVPSVKNIPYLICRQIIRENSELTNLHGCGIVTIFEERENKMILRITLARYICSNIKTS</sequence>
<dbReference type="InterPro" id="IPR005467">
    <property type="entry name" value="His_kinase_dom"/>
</dbReference>
<evidence type="ECO:0000256" key="5">
    <source>
        <dbReference type="ARBA" id="ARBA00023012"/>
    </source>
</evidence>
<keyword evidence="10" id="KW-1185">Reference proteome</keyword>
<dbReference type="Pfam" id="PF02518">
    <property type="entry name" value="HATPase_c"/>
    <property type="match status" value="1"/>
</dbReference>
<dbReference type="InterPro" id="IPR050736">
    <property type="entry name" value="Sensor_HK_Regulatory"/>
</dbReference>
<name>A0A8E1QYA8_9BACT</name>
<keyword evidence="6" id="KW-0175">Coiled coil</keyword>
<feature type="domain" description="Histidine kinase" evidence="8">
    <location>
        <begin position="493"/>
        <end position="706"/>
    </location>
</feature>
<reference evidence="9 10" key="1">
    <citation type="submission" date="2015-06" db="EMBL/GenBank/DDBJ databases">
        <title>Prevotella sp. 109, sp. nov., a novel member of the family Prevotellaceae isolated from human faeces.</title>
        <authorList>
            <person name="Shkoporov A.N."/>
            <person name="Chaplin A.V."/>
            <person name="Kafarskaia L.I."/>
            <person name="Efimov B.A."/>
        </authorList>
    </citation>
    <scope>NUCLEOTIDE SEQUENCE [LARGE SCALE GENOMIC DNA]</scope>
    <source>
        <strain evidence="9 10">109</strain>
    </source>
</reference>
<dbReference type="Proteomes" id="UP000036951">
    <property type="component" value="Unassembled WGS sequence"/>
</dbReference>
<evidence type="ECO:0000259" key="8">
    <source>
        <dbReference type="PROSITE" id="PS50109"/>
    </source>
</evidence>
<comment type="catalytic activity">
    <reaction evidence="1">
        <text>ATP + protein L-histidine = ADP + protein N-phospho-L-histidine.</text>
        <dbReference type="EC" id="2.7.13.3"/>
    </reaction>
</comment>
<dbReference type="EMBL" id="LFQU01000007">
    <property type="protein sequence ID" value="KOO68938.1"/>
    <property type="molecule type" value="Genomic_DNA"/>
</dbReference>
<feature type="transmembrane region" description="Helical" evidence="7">
    <location>
        <begin position="873"/>
        <end position="894"/>
    </location>
</feature>
<dbReference type="InterPro" id="IPR003594">
    <property type="entry name" value="HATPase_dom"/>
</dbReference>
<evidence type="ECO:0000256" key="7">
    <source>
        <dbReference type="SAM" id="Phobius"/>
    </source>
</evidence>
<evidence type="ECO:0000313" key="10">
    <source>
        <dbReference type="Proteomes" id="UP000036951"/>
    </source>
</evidence>
<dbReference type="GO" id="GO:0004673">
    <property type="term" value="F:protein histidine kinase activity"/>
    <property type="evidence" value="ECO:0007669"/>
    <property type="project" value="UniProtKB-EC"/>
</dbReference>
<gene>
    <name evidence="9" type="ORF">ACU52_05460</name>
</gene>
<comment type="caution">
    <text evidence="9">The sequence shown here is derived from an EMBL/GenBank/DDBJ whole genome shotgun (WGS) entry which is preliminary data.</text>
</comment>
<evidence type="ECO:0000256" key="1">
    <source>
        <dbReference type="ARBA" id="ARBA00000085"/>
    </source>
</evidence>
<evidence type="ECO:0000256" key="4">
    <source>
        <dbReference type="ARBA" id="ARBA00022777"/>
    </source>
</evidence>
<evidence type="ECO:0000256" key="6">
    <source>
        <dbReference type="SAM" id="Coils"/>
    </source>
</evidence>
<dbReference type="InterPro" id="IPR004358">
    <property type="entry name" value="Sig_transdc_His_kin-like_C"/>
</dbReference>
<keyword evidence="4" id="KW-0418">Kinase</keyword>
<dbReference type="Pfam" id="PF17139">
    <property type="entry name" value="DUF5112"/>
    <property type="match status" value="1"/>
</dbReference>
<keyword evidence="5" id="KW-0902">Two-component regulatory system</keyword>
<evidence type="ECO:0000256" key="2">
    <source>
        <dbReference type="ARBA" id="ARBA00012438"/>
    </source>
</evidence>
<keyword evidence="7" id="KW-0812">Transmembrane</keyword>
<dbReference type="SMART" id="SM00387">
    <property type="entry name" value="HATPase_c"/>
    <property type="match status" value="1"/>
</dbReference>
<dbReference type="Gene3D" id="1.25.40.10">
    <property type="entry name" value="Tetratricopeptide repeat domain"/>
    <property type="match status" value="1"/>
</dbReference>
<dbReference type="PROSITE" id="PS50109">
    <property type="entry name" value="HIS_KIN"/>
    <property type="match status" value="1"/>
</dbReference>
<dbReference type="SUPFAM" id="SSF55874">
    <property type="entry name" value="ATPase domain of HSP90 chaperone/DNA topoisomerase II/histidine kinase"/>
    <property type="match status" value="1"/>
</dbReference>
<dbReference type="InterPro" id="IPR036890">
    <property type="entry name" value="HATPase_C_sf"/>
</dbReference>
<dbReference type="InterPro" id="IPR033405">
    <property type="entry name" value="DUF5112"/>
</dbReference>
<keyword evidence="3" id="KW-0808">Transferase</keyword>
<dbReference type="PRINTS" id="PR00344">
    <property type="entry name" value="BCTRLSENSOR"/>
</dbReference>
<keyword evidence="7" id="KW-0472">Membrane</keyword>
<dbReference type="AlphaFoldDB" id="A0A8E1QYA8"/>
<feature type="transmembrane region" description="Helical" evidence="7">
    <location>
        <begin position="405"/>
        <end position="426"/>
    </location>
</feature>
<dbReference type="Pfam" id="PF17140">
    <property type="entry name" value="DUF5113"/>
    <property type="match status" value="2"/>
</dbReference>
<dbReference type="Gene3D" id="3.30.565.10">
    <property type="entry name" value="Histidine kinase-like ATPase, C-terminal domain"/>
    <property type="match status" value="1"/>
</dbReference>